<accession>A0AAD8P1Z4</accession>
<evidence type="ECO:0000256" key="1">
    <source>
        <dbReference type="SAM" id="MobiDB-lite"/>
    </source>
</evidence>
<feature type="region of interest" description="Disordered" evidence="1">
    <location>
        <begin position="1"/>
        <end position="77"/>
    </location>
</feature>
<feature type="compositionally biased region" description="Low complexity" evidence="1">
    <location>
        <begin position="64"/>
        <end position="77"/>
    </location>
</feature>
<evidence type="ECO:0000313" key="2">
    <source>
        <dbReference type="EMBL" id="KAK1429061.1"/>
    </source>
</evidence>
<reference evidence="2" key="1">
    <citation type="journal article" date="2023" name="bioRxiv">
        <title>Improved chromosome-level genome assembly for marigold (Tagetes erecta).</title>
        <authorList>
            <person name="Jiang F."/>
            <person name="Yuan L."/>
            <person name="Wang S."/>
            <person name="Wang H."/>
            <person name="Xu D."/>
            <person name="Wang A."/>
            <person name="Fan W."/>
        </authorList>
    </citation>
    <scope>NUCLEOTIDE SEQUENCE</scope>
    <source>
        <strain evidence="2">WSJ</strain>
        <tissue evidence="2">Leaf</tissue>
    </source>
</reference>
<comment type="caution">
    <text evidence="2">The sequence shown here is derived from an EMBL/GenBank/DDBJ whole genome shotgun (WGS) entry which is preliminary data.</text>
</comment>
<proteinExistence type="predicted"/>
<name>A0AAD8P1Z4_TARER</name>
<evidence type="ECO:0000313" key="3">
    <source>
        <dbReference type="Proteomes" id="UP001229421"/>
    </source>
</evidence>
<gene>
    <name evidence="2" type="ORF">QVD17_11260</name>
</gene>
<feature type="compositionally biased region" description="Basic and acidic residues" evidence="1">
    <location>
        <begin position="24"/>
        <end position="57"/>
    </location>
</feature>
<dbReference type="Proteomes" id="UP001229421">
    <property type="component" value="Unassembled WGS sequence"/>
</dbReference>
<protein>
    <submittedName>
        <fullName evidence="2">Uncharacterized protein</fullName>
    </submittedName>
</protein>
<sequence>MKLSSHLQHPQEDLVDEAPLVAQHKIEDSEDVDHINDGREAIEIKEKLEAEDKQRTEDETETPSSGASSRSSSVGRN</sequence>
<dbReference type="EMBL" id="JAUHHV010000003">
    <property type="protein sequence ID" value="KAK1429061.1"/>
    <property type="molecule type" value="Genomic_DNA"/>
</dbReference>
<organism evidence="2 3">
    <name type="scientific">Tagetes erecta</name>
    <name type="common">African marigold</name>
    <dbReference type="NCBI Taxonomy" id="13708"/>
    <lineage>
        <taxon>Eukaryota</taxon>
        <taxon>Viridiplantae</taxon>
        <taxon>Streptophyta</taxon>
        <taxon>Embryophyta</taxon>
        <taxon>Tracheophyta</taxon>
        <taxon>Spermatophyta</taxon>
        <taxon>Magnoliopsida</taxon>
        <taxon>eudicotyledons</taxon>
        <taxon>Gunneridae</taxon>
        <taxon>Pentapetalae</taxon>
        <taxon>asterids</taxon>
        <taxon>campanulids</taxon>
        <taxon>Asterales</taxon>
        <taxon>Asteraceae</taxon>
        <taxon>Asteroideae</taxon>
        <taxon>Heliantheae alliance</taxon>
        <taxon>Tageteae</taxon>
        <taxon>Tagetes</taxon>
    </lineage>
</organism>
<dbReference type="AlphaFoldDB" id="A0AAD8P1Z4"/>
<keyword evidence="3" id="KW-1185">Reference proteome</keyword>